<dbReference type="EMBL" id="CP127294">
    <property type="protein sequence ID" value="WIX76700.1"/>
    <property type="molecule type" value="Genomic_DNA"/>
</dbReference>
<dbReference type="Proteomes" id="UP001236014">
    <property type="component" value="Chromosome"/>
</dbReference>
<dbReference type="InterPro" id="IPR012340">
    <property type="entry name" value="NA-bd_OB-fold"/>
</dbReference>
<sequence length="201" mass="21673">MAFNLPGARGRDLRMWPLSRRRARLAEVIGTGGTGGQLMPSTLDVEVGRAWISADQTAVGVEGAVAKPLNSRYPVRGGRAGWVKVRYFDDIDAVVLGVTGRPSRPTALVLGQADRRGRVRAVGLSTTLSRAALMSLAGRLRLADGGPQRASGIVAGLPGSEDFTFWPVEPGVVVEARADRAFELGRYRHRLSVVRVRDLFE</sequence>
<protein>
    <submittedName>
        <fullName evidence="1">Uncharacterized protein</fullName>
    </submittedName>
</protein>
<dbReference type="RefSeq" id="WP_285967448.1">
    <property type="nucleotide sequence ID" value="NZ_CP127294.1"/>
</dbReference>
<dbReference type="KEGG" id="acab:QRX50_35385"/>
<dbReference type="Gene3D" id="3.30.1490.70">
    <property type="match status" value="1"/>
</dbReference>
<dbReference type="AlphaFoldDB" id="A0A9Y2IA99"/>
<dbReference type="Gene3D" id="3.30.470.30">
    <property type="entry name" value="DNA ligase/mRNA capping enzyme"/>
    <property type="match status" value="1"/>
</dbReference>
<name>A0A9Y2IA99_9PSEU</name>
<reference evidence="1 2" key="1">
    <citation type="submission" date="2023-06" db="EMBL/GenBank/DDBJ databases">
        <authorList>
            <person name="Oyuntsetseg B."/>
            <person name="Kim S.B."/>
        </authorList>
    </citation>
    <scope>NUCLEOTIDE SEQUENCE [LARGE SCALE GENOMIC DNA]</scope>
    <source>
        <strain evidence="1 2">2-15</strain>
    </source>
</reference>
<proteinExistence type="predicted"/>
<evidence type="ECO:0000313" key="2">
    <source>
        <dbReference type="Proteomes" id="UP001236014"/>
    </source>
</evidence>
<organism evidence="1 2">
    <name type="scientific">Amycolatopsis carbonis</name>
    <dbReference type="NCBI Taxonomy" id="715471"/>
    <lineage>
        <taxon>Bacteria</taxon>
        <taxon>Bacillati</taxon>
        <taxon>Actinomycetota</taxon>
        <taxon>Actinomycetes</taxon>
        <taxon>Pseudonocardiales</taxon>
        <taxon>Pseudonocardiaceae</taxon>
        <taxon>Amycolatopsis</taxon>
    </lineage>
</organism>
<accession>A0A9Y2IA99</accession>
<dbReference type="SUPFAM" id="SSF56091">
    <property type="entry name" value="DNA ligase/mRNA capping enzyme, catalytic domain"/>
    <property type="match status" value="1"/>
</dbReference>
<evidence type="ECO:0000313" key="1">
    <source>
        <dbReference type="EMBL" id="WIX76700.1"/>
    </source>
</evidence>
<gene>
    <name evidence="1" type="ORF">QRX50_35385</name>
</gene>
<dbReference type="Gene3D" id="2.40.50.140">
    <property type="entry name" value="Nucleic acid-binding proteins"/>
    <property type="match status" value="1"/>
</dbReference>
<keyword evidence="2" id="KW-1185">Reference proteome</keyword>